<protein>
    <recommendedName>
        <fullName evidence="2">Domain of unknown function domain-containing protein</fullName>
    </recommendedName>
</protein>
<evidence type="ECO:0000313" key="4">
    <source>
        <dbReference type="Proteomes" id="UP001596414"/>
    </source>
</evidence>
<feature type="region of interest" description="Disordered" evidence="1">
    <location>
        <begin position="1"/>
        <end position="47"/>
    </location>
</feature>
<dbReference type="Pfam" id="PF26404">
    <property type="entry name" value="DUF8102"/>
    <property type="match status" value="1"/>
</dbReference>
<dbReference type="AlphaFoldDB" id="A0ABD5XDK8"/>
<dbReference type="Proteomes" id="UP001596414">
    <property type="component" value="Unassembled WGS sequence"/>
</dbReference>
<organism evidence="3 4">
    <name type="scientific">Halovenus rubra</name>
    <dbReference type="NCBI Taxonomy" id="869890"/>
    <lineage>
        <taxon>Archaea</taxon>
        <taxon>Methanobacteriati</taxon>
        <taxon>Methanobacteriota</taxon>
        <taxon>Stenosarchaea group</taxon>
        <taxon>Halobacteria</taxon>
        <taxon>Halobacteriales</taxon>
        <taxon>Haloarculaceae</taxon>
        <taxon>Halovenus</taxon>
    </lineage>
</organism>
<evidence type="ECO:0000259" key="2">
    <source>
        <dbReference type="Pfam" id="PF26404"/>
    </source>
</evidence>
<proteinExistence type="predicted"/>
<evidence type="ECO:0000313" key="3">
    <source>
        <dbReference type="EMBL" id="MFC7127701.1"/>
    </source>
</evidence>
<dbReference type="EMBL" id="JBHSZQ010000051">
    <property type="protein sequence ID" value="MFC7127701.1"/>
    <property type="molecule type" value="Genomic_DNA"/>
</dbReference>
<reference evidence="3 4" key="1">
    <citation type="journal article" date="2014" name="Int. J. Syst. Evol. Microbiol.">
        <title>Complete genome sequence of Corynebacterium casei LMG S-19264T (=DSM 44701T), isolated from a smear-ripened cheese.</title>
        <authorList>
            <consortium name="US DOE Joint Genome Institute (JGI-PGF)"/>
            <person name="Walter F."/>
            <person name="Albersmeier A."/>
            <person name="Kalinowski J."/>
            <person name="Ruckert C."/>
        </authorList>
    </citation>
    <scope>NUCLEOTIDE SEQUENCE [LARGE SCALE GENOMIC DNA]</scope>
    <source>
        <strain evidence="3 4">CGMCC 4.7215</strain>
    </source>
</reference>
<evidence type="ECO:0000256" key="1">
    <source>
        <dbReference type="SAM" id="MobiDB-lite"/>
    </source>
</evidence>
<feature type="compositionally biased region" description="Basic and acidic residues" evidence="1">
    <location>
        <begin position="1"/>
        <end position="20"/>
    </location>
</feature>
<dbReference type="RefSeq" id="WP_267635766.1">
    <property type="nucleotide sequence ID" value="NZ_JAODIY010000001.1"/>
</dbReference>
<gene>
    <name evidence="3" type="ORF">ACFQJ7_17030</name>
</gene>
<dbReference type="InterPro" id="IPR058415">
    <property type="entry name" value="DUF8102"/>
</dbReference>
<feature type="domain" description="Domain of unknown function" evidence="2">
    <location>
        <begin position="24"/>
        <end position="189"/>
    </location>
</feature>
<comment type="caution">
    <text evidence="3">The sequence shown here is derived from an EMBL/GenBank/DDBJ whole genome shotgun (WGS) entry which is preliminary data.</text>
</comment>
<accession>A0ABD5XDK8</accession>
<name>A0ABD5XDK8_9EURY</name>
<sequence length="232" mass="26933">MTNRDDLPYKVNYRSKDDSPRNGMLTESHREFLEGDGSGLAESTQSERKTAIKERVYNTLLDFALLHEHWDKHDQEGREEIMGDSINDKAILEGLAGLVAMLYTDSPYGLQSGLEKVLLEGVNKAERELSESDWYYVADVDLEVDYLEEVEYKKAIRKFKRGKMSDMTDGEAQAIVRLLHRTPTVSPTELREMQHELMDHYDEILEEQDEAAETRANKAREKQMRLQERDEE</sequence>
<feature type="compositionally biased region" description="Basic and acidic residues" evidence="1">
    <location>
        <begin position="212"/>
        <end position="232"/>
    </location>
</feature>
<feature type="region of interest" description="Disordered" evidence="1">
    <location>
        <begin position="206"/>
        <end position="232"/>
    </location>
</feature>